<feature type="region of interest" description="Disordered" evidence="1">
    <location>
        <begin position="355"/>
        <end position="541"/>
    </location>
</feature>
<keyword evidence="3" id="KW-1185">Reference proteome</keyword>
<dbReference type="InterPro" id="IPR052765">
    <property type="entry name" value="PGM-Related"/>
</dbReference>
<feature type="compositionally biased region" description="Polar residues" evidence="1">
    <location>
        <begin position="401"/>
        <end position="412"/>
    </location>
</feature>
<sequence>MSFTEVLRADDNKGGNLKHSHDGKHFLRFHSPISQTRPYINYKNTHWNQRPHAQSEGNKNRDIHQTIPDHRVKLTPEGWTQAHEAGLQLRNLLRPDDTLHFFTSPYRRTRETTEGILSTLTSDSPSPSPFHRHSIKVYEEPRLREQDFGNFQPCSAEMERMWQERADYGHFFYRIPNGESAADAYDRVSGFNESLWRQFGDDDFASVCVLVTHGLMSRVFLMKWYHFSVEYFEDLRNVNHCEFLIMRKSNDSGKYILENQLRTWSQLKQERAIASAAKSSPSTPEIGQASEKDREKETKLLGAGRSPAGSSSPIPTHKRWGGCPNGCDHGKIYYKKENSMHAMQLNGRLITSAATSSTHVETIASRRPAARRWQSSSDEEEDDPRGKSGPPELDVQKSLEETVSSPDGTPSFISIEDRLRNRIRSPSDLLGIRHSGRDGGGSASGANSDAEFSAEEDARKRLARGKPGNNGLAISVLSRKLKRDESGGMGKGVKADALGDQSDDGDDDAGGQSDEGGEPSPELLEIEEAEKLDKSIEGSVY</sequence>
<dbReference type="InterPro" id="IPR029033">
    <property type="entry name" value="His_PPase_superfam"/>
</dbReference>
<gene>
    <name evidence="2" type="ORF">EYC80_004088</name>
</gene>
<dbReference type="SMART" id="SM00855">
    <property type="entry name" value="PGAM"/>
    <property type="match status" value="1"/>
</dbReference>
<feature type="compositionally biased region" description="Basic and acidic residues" evidence="1">
    <location>
        <begin position="290"/>
        <end position="299"/>
    </location>
</feature>
<proteinExistence type="predicted"/>
<dbReference type="Pfam" id="PF00300">
    <property type="entry name" value="His_Phos_1"/>
    <property type="match status" value="1"/>
</dbReference>
<name>A0A5N6KM85_MONLA</name>
<comment type="caution">
    <text evidence="2">The sequence shown here is derived from an EMBL/GenBank/DDBJ whole genome shotgun (WGS) entry which is preliminary data.</text>
</comment>
<dbReference type="InterPro" id="IPR013078">
    <property type="entry name" value="His_Pase_superF_clade-1"/>
</dbReference>
<dbReference type="Gene3D" id="3.40.50.1240">
    <property type="entry name" value="Phosphoglycerate mutase-like"/>
    <property type="match status" value="1"/>
</dbReference>
<dbReference type="SUPFAM" id="SSF53254">
    <property type="entry name" value="Phosphoglycerate mutase-like"/>
    <property type="match status" value="1"/>
</dbReference>
<organism evidence="2 3">
    <name type="scientific">Monilinia laxa</name>
    <name type="common">Brown rot fungus</name>
    <name type="synonym">Sclerotinia laxa</name>
    <dbReference type="NCBI Taxonomy" id="61186"/>
    <lineage>
        <taxon>Eukaryota</taxon>
        <taxon>Fungi</taxon>
        <taxon>Dikarya</taxon>
        <taxon>Ascomycota</taxon>
        <taxon>Pezizomycotina</taxon>
        <taxon>Leotiomycetes</taxon>
        <taxon>Helotiales</taxon>
        <taxon>Sclerotiniaceae</taxon>
        <taxon>Monilinia</taxon>
    </lineage>
</organism>
<feature type="compositionally biased region" description="Low complexity" evidence="1">
    <location>
        <begin position="302"/>
        <end position="313"/>
    </location>
</feature>
<evidence type="ECO:0000313" key="3">
    <source>
        <dbReference type="Proteomes" id="UP000326757"/>
    </source>
</evidence>
<dbReference type="CDD" id="cd07067">
    <property type="entry name" value="HP_PGM_like"/>
    <property type="match status" value="1"/>
</dbReference>
<accession>A0A5N6KM85</accession>
<dbReference type="Proteomes" id="UP000326757">
    <property type="component" value="Unassembled WGS sequence"/>
</dbReference>
<feature type="compositionally biased region" description="Basic and acidic residues" evidence="1">
    <location>
        <begin position="7"/>
        <end position="23"/>
    </location>
</feature>
<dbReference type="EMBL" id="VIGI01000001">
    <property type="protein sequence ID" value="KAB8304731.1"/>
    <property type="molecule type" value="Genomic_DNA"/>
</dbReference>
<dbReference type="AlphaFoldDB" id="A0A5N6KM85"/>
<feature type="region of interest" description="Disordered" evidence="1">
    <location>
        <begin position="1"/>
        <end position="23"/>
    </location>
</feature>
<feature type="region of interest" description="Disordered" evidence="1">
    <location>
        <begin position="272"/>
        <end position="322"/>
    </location>
</feature>
<evidence type="ECO:0000256" key="1">
    <source>
        <dbReference type="SAM" id="MobiDB-lite"/>
    </source>
</evidence>
<protein>
    <submittedName>
        <fullName evidence="2">Uncharacterized protein</fullName>
    </submittedName>
</protein>
<reference evidence="2 3" key="1">
    <citation type="submission" date="2019-06" db="EMBL/GenBank/DDBJ databases">
        <title>Genome Sequence of the Brown Rot Fungal Pathogen Monilinia laxa.</title>
        <authorList>
            <person name="De Miccolis Angelini R.M."/>
            <person name="Landi L."/>
            <person name="Abate D."/>
            <person name="Pollastro S."/>
            <person name="Romanazzi G."/>
            <person name="Faretra F."/>
        </authorList>
    </citation>
    <scope>NUCLEOTIDE SEQUENCE [LARGE SCALE GENOMIC DNA]</scope>
    <source>
        <strain evidence="2 3">Mlax316</strain>
    </source>
</reference>
<dbReference type="PANTHER" id="PTHR46192">
    <property type="entry name" value="BROAD-RANGE ACID PHOSPHATASE DET1"/>
    <property type="match status" value="1"/>
</dbReference>
<evidence type="ECO:0000313" key="2">
    <source>
        <dbReference type="EMBL" id="KAB8304731.1"/>
    </source>
</evidence>
<feature type="compositionally biased region" description="Basic and acidic residues" evidence="1">
    <location>
        <begin position="529"/>
        <end position="541"/>
    </location>
</feature>
<dbReference type="OrthoDB" id="10261749at2759"/>